<dbReference type="PROSITE" id="PS50297">
    <property type="entry name" value="ANK_REP_REGION"/>
    <property type="match status" value="1"/>
</dbReference>
<dbReference type="Gene3D" id="3.30.40.10">
    <property type="entry name" value="Zinc/RING finger domain, C3HC4 (zinc finger)"/>
    <property type="match status" value="1"/>
</dbReference>
<evidence type="ECO:0008006" key="6">
    <source>
        <dbReference type="Google" id="ProtNLM"/>
    </source>
</evidence>
<dbReference type="EMBL" id="HBIP01024342">
    <property type="protein sequence ID" value="CAE0499522.1"/>
    <property type="molecule type" value="Transcribed_RNA"/>
</dbReference>
<feature type="repeat" description="ANK" evidence="3">
    <location>
        <begin position="49"/>
        <end position="81"/>
    </location>
</feature>
<accession>A0A7S3VQ52</accession>
<proteinExistence type="predicted"/>
<keyword evidence="1" id="KW-0677">Repeat</keyword>
<feature type="compositionally biased region" description="Pro residues" evidence="4">
    <location>
        <begin position="298"/>
        <end position="313"/>
    </location>
</feature>
<dbReference type="SUPFAM" id="SSF48403">
    <property type="entry name" value="Ankyrin repeat"/>
    <property type="match status" value="1"/>
</dbReference>
<dbReference type="SMART" id="SM00248">
    <property type="entry name" value="ANK"/>
    <property type="match status" value="2"/>
</dbReference>
<dbReference type="AlphaFoldDB" id="A0A7S3VQ52"/>
<sequence>MGTSHSSPAENIWKAANSNRPVELARHIANLQSNPNGWNRSVLEWKDKLGRTPLILCARENRTACAQVLLQAGADVHYINFAPEGRGSALHEAAHRDADEMVILLLRYGASPWVANKFGRTALDEAVLSSACGPIWRFKQLAPHFSAAMVKTVRLGGLSNPYKARHLLVVPFIPCPQNGRPSAQPPRKQLWFFTDEKAITPKVRVWLCGATLLLGPRETLLRLHPTHGHPGGDLHTRFQGGFCISMRPLNTLPSTLVTFQHLLDTCCPGSTFGPGVGAAASPLTAHSPGGHGTSPSRPTLPPPTPGAPAPGPTGPGYLFSDAHARELSQSMARAQDPAPPDASMQALPGESDTEFAARLAAMLSGDVPLPPQPSSCTGGPLPSSPPVPGAASPFPAMPSFPHSLSGSPAPPPHDAQRARERWHNAEGEPTFQQQQSGNLGVASAPAGLQQQSPSPPSPPPFAHTGRGSIADGVPGEPASPPSAPPLFSQPSQSDLAPAPSDQSQGEEAQCVICLSAPRECGFLHGSSMHLCVCRDCKKMTPPGHHCPLCRQTIERVIDVF</sequence>
<dbReference type="PANTHER" id="PTHR24171">
    <property type="entry name" value="ANKYRIN REPEAT DOMAIN-CONTAINING PROTEIN 39-RELATED"/>
    <property type="match status" value="1"/>
</dbReference>
<evidence type="ECO:0000256" key="4">
    <source>
        <dbReference type="SAM" id="MobiDB-lite"/>
    </source>
</evidence>
<organism evidence="5">
    <name type="scientific">Dunaliella tertiolecta</name>
    <name type="common">Green alga</name>
    <dbReference type="NCBI Taxonomy" id="3047"/>
    <lineage>
        <taxon>Eukaryota</taxon>
        <taxon>Viridiplantae</taxon>
        <taxon>Chlorophyta</taxon>
        <taxon>core chlorophytes</taxon>
        <taxon>Chlorophyceae</taxon>
        <taxon>CS clade</taxon>
        <taxon>Chlamydomonadales</taxon>
        <taxon>Dunaliellaceae</taxon>
        <taxon>Dunaliella</taxon>
    </lineage>
</organism>
<dbReference type="Pfam" id="PF00023">
    <property type="entry name" value="Ank"/>
    <property type="match status" value="2"/>
</dbReference>
<dbReference type="InterPro" id="IPR002110">
    <property type="entry name" value="Ankyrin_rpt"/>
</dbReference>
<feature type="compositionally biased region" description="Low complexity" evidence="4">
    <location>
        <begin position="389"/>
        <end position="403"/>
    </location>
</feature>
<name>A0A7S3VQ52_DUNTE</name>
<dbReference type="Pfam" id="PF13920">
    <property type="entry name" value="zf-C3HC4_3"/>
    <property type="match status" value="1"/>
</dbReference>
<gene>
    <name evidence="5" type="ORF">DTER00134_LOCUS14595</name>
</gene>
<feature type="compositionally biased region" description="Basic and acidic residues" evidence="4">
    <location>
        <begin position="414"/>
        <end position="426"/>
    </location>
</feature>
<evidence type="ECO:0000256" key="3">
    <source>
        <dbReference type="PROSITE-ProRule" id="PRU00023"/>
    </source>
</evidence>
<dbReference type="Gene3D" id="1.25.40.20">
    <property type="entry name" value="Ankyrin repeat-containing domain"/>
    <property type="match status" value="1"/>
</dbReference>
<feature type="region of interest" description="Disordered" evidence="4">
    <location>
        <begin position="365"/>
        <end position="502"/>
    </location>
</feature>
<evidence type="ECO:0000256" key="1">
    <source>
        <dbReference type="ARBA" id="ARBA00022737"/>
    </source>
</evidence>
<evidence type="ECO:0000256" key="2">
    <source>
        <dbReference type="ARBA" id="ARBA00023043"/>
    </source>
</evidence>
<protein>
    <recommendedName>
        <fullName evidence="6">RING-type domain-containing protein</fullName>
    </recommendedName>
</protein>
<dbReference type="InterPro" id="IPR013083">
    <property type="entry name" value="Znf_RING/FYVE/PHD"/>
</dbReference>
<dbReference type="PROSITE" id="PS50088">
    <property type="entry name" value="ANK_REPEAT"/>
    <property type="match status" value="1"/>
</dbReference>
<feature type="region of interest" description="Disordered" evidence="4">
    <location>
        <begin position="278"/>
        <end position="348"/>
    </location>
</feature>
<reference evidence="5" key="1">
    <citation type="submission" date="2021-01" db="EMBL/GenBank/DDBJ databases">
        <authorList>
            <person name="Corre E."/>
            <person name="Pelletier E."/>
            <person name="Niang G."/>
            <person name="Scheremetjew M."/>
            <person name="Finn R."/>
            <person name="Kale V."/>
            <person name="Holt S."/>
            <person name="Cochrane G."/>
            <person name="Meng A."/>
            <person name="Brown T."/>
            <person name="Cohen L."/>
        </authorList>
    </citation>
    <scope>NUCLEOTIDE SEQUENCE</scope>
    <source>
        <strain evidence="5">CCMP1320</strain>
    </source>
</reference>
<dbReference type="InterPro" id="IPR036770">
    <property type="entry name" value="Ankyrin_rpt-contain_sf"/>
</dbReference>
<keyword evidence="2 3" id="KW-0040">ANK repeat</keyword>
<evidence type="ECO:0000313" key="5">
    <source>
        <dbReference type="EMBL" id="CAE0499522.1"/>
    </source>
</evidence>